<reference evidence="6" key="1">
    <citation type="journal article" date="2024" name="Gigascience">
        <title>Chromosome-level genome of the poultry shaft louse Menopon gallinae provides insight into the host-switching and adaptive evolution of parasitic lice.</title>
        <authorList>
            <person name="Xu Y."/>
            <person name="Ma L."/>
            <person name="Liu S."/>
            <person name="Liang Y."/>
            <person name="Liu Q."/>
            <person name="He Z."/>
            <person name="Tian L."/>
            <person name="Duan Y."/>
            <person name="Cai W."/>
            <person name="Li H."/>
            <person name="Song F."/>
        </authorList>
    </citation>
    <scope>NUCLEOTIDE SEQUENCE</scope>
    <source>
        <strain evidence="6">Cailab_2023a</strain>
    </source>
</reference>
<evidence type="ECO:0000259" key="5">
    <source>
        <dbReference type="Pfam" id="PF01702"/>
    </source>
</evidence>
<feature type="region of interest" description="RNA binding; important for wobble base 34 recognition" evidence="4">
    <location>
        <begin position="274"/>
        <end position="278"/>
    </location>
</feature>
<evidence type="ECO:0000256" key="1">
    <source>
        <dbReference type="ARBA" id="ARBA00022676"/>
    </source>
</evidence>
<feature type="active site" description="Proton acceptor" evidence="4">
    <location>
        <position position="91"/>
    </location>
</feature>
<organism evidence="6">
    <name type="scientific">Menopon gallinae</name>
    <name type="common">poultry shaft louse</name>
    <dbReference type="NCBI Taxonomy" id="328185"/>
    <lineage>
        <taxon>Eukaryota</taxon>
        <taxon>Metazoa</taxon>
        <taxon>Ecdysozoa</taxon>
        <taxon>Arthropoda</taxon>
        <taxon>Hexapoda</taxon>
        <taxon>Insecta</taxon>
        <taxon>Pterygota</taxon>
        <taxon>Neoptera</taxon>
        <taxon>Paraneoptera</taxon>
        <taxon>Psocodea</taxon>
        <taxon>Troctomorpha</taxon>
        <taxon>Phthiraptera</taxon>
        <taxon>Amblycera</taxon>
        <taxon>Menoponidae</taxon>
        <taxon>Menopon</taxon>
    </lineage>
</organism>
<dbReference type="InterPro" id="IPR050076">
    <property type="entry name" value="ArchSynthase1/Queuine_TRR"/>
</dbReference>
<dbReference type="GO" id="GO:0008616">
    <property type="term" value="P:tRNA queuosine(34) biosynthetic process"/>
    <property type="evidence" value="ECO:0007669"/>
    <property type="project" value="TreeGrafter"/>
</dbReference>
<dbReference type="Pfam" id="PF01702">
    <property type="entry name" value="TGT"/>
    <property type="match status" value="1"/>
</dbReference>
<sequence length="373" mass="42336">MIFNISKEDKQSKARLGTLRLAHGCVQTPTFMPVGTQANIKGVFHKDIEDTGCTLILANTYHVYLRPGVEVITQAGGLHGFSSWKHNILTDSGGFQIFSLKGLRKIKEEGVYFQSHIDGSAHFLSPEKVVDLQTAYNSDIQMILDVCTPPNIPYAEALEALKITTQWARRGVQRWHEKRQEGYKGQLFTIIQGNFYKDLRVRSAEEILELDTPGLAIGGLSVGEPAPVFHEYLAFTVDLMPKEKPRYVMGIGTIDYILSAVANGIDMFDCVNPTRIARHATAMTRRGNLSLKAQRFEKDFRPLEEDCTCPVCQRYCRAFIRHLFKSGEILGQMLLSLHNLSFLTRFMQEIRKSLEEDRFTAFKKEALEQYYGK</sequence>
<dbReference type="PANTHER" id="PTHR46499:SF1">
    <property type="entry name" value="QUEUINE TRNA-RIBOSYLTRANSFERASE"/>
    <property type="match status" value="1"/>
</dbReference>
<feature type="binding site" evidence="4">
    <location>
        <position position="338"/>
    </location>
    <ligand>
        <name>Zn(2+)</name>
        <dbReference type="ChEBI" id="CHEBI:29105"/>
    </ligand>
</feature>
<feature type="binding site" evidence="4">
    <location>
        <position position="309"/>
    </location>
    <ligand>
        <name>Zn(2+)</name>
        <dbReference type="ChEBI" id="CHEBI:29105"/>
    </ligand>
</feature>
<keyword evidence="4" id="KW-0479">Metal-binding</keyword>
<comment type="similarity">
    <text evidence="4">Belongs to the queuine tRNA-ribosyltransferase family.</text>
</comment>
<evidence type="ECO:0000256" key="2">
    <source>
        <dbReference type="ARBA" id="ARBA00022679"/>
    </source>
</evidence>
<dbReference type="InterPro" id="IPR002616">
    <property type="entry name" value="tRNA_ribo_trans-like"/>
</dbReference>
<comment type="caution">
    <text evidence="6">The sequence shown here is derived from an EMBL/GenBank/DDBJ whole genome shotgun (WGS) entry which is preliminary data.</text>
</comment>
<dbReference type="Gene3D" id="3.20.20.105">
    <property type="entry name" value="Queuine tRNA-ribosyltransferase-like"/>
    <property type="match status" value="1"/>
</dbReference>
<evidence type="ECO:0000256" key="4">
    <source>
        <dbReference type="HAMAP-Rule" id="MF_03218"/>
    </source>
</evidence>
<evidence type="ECO:0000313" key="6">
    <source>
        <dbReference type="EMBL" id="KAL0266195.1"/>
    </source>
</evidence>
<name>A0AAW2H8U8_9NEOP</name>
<dbReference type="EC" id="2.4.2.64" evidence="4"/>
<keyword evidence="1 4" id="KW-0328">Glycosyltransferase</keyword>
<comment type="subunit">
    <text evidence="4">Heterodimer of a catalytic subunit and an accessory subunit.</text>
</comment>
<feature type="domain" description="tRNA-guanine(15) transglycosylase-like" evidence="5">
    <location>
        <begin position="12"/>
        <end position="371"/>
    </location>
</feature>
<comment type="subcellular location">
    <subcellularLocation>
        <location evidence="4">Cytoplasm</location>
    </subcellularLocation>
</comment>
<proteinExistence type="inferred from homology"/>
<feature type="active site" description="Nucleophile" evidence="4">
    <location>
        <position position="269"/>
    </location>
</feature>
<dbReference type="InterPro" id="IPR036511">
    <property type="entry name" value="TGT-like_sf"/>
</dbReference>
<keyword evidence="3 4" id="KW-0819">tRNA processing</keyword>
<dbReference type="PANTHER" id="PTHR46499">
    <property type="entry name" value="QUEUINE TRNA-RIBOSYLTRANSFERASE"/>
    <property type="match status" value="1"/>
</dbReference>
<accession>A0AAW2H8U8</accession>
<comment type="cofactor">
    <cofactor evidence="4">
        <name>Zn(2+)</name>
        <dbReference type="ChEBI" id="CHEBI:29105"/>
    </cofactor>
</comment>
<gene>
    <name evidence="6" type="ORF">PYX00_011912</name>
</gene>
<dbReference type="InterPro" id="IPR004803">
    <property type="entry name" value="TGT"/>
</dbReference>
<dbReference type="GO" id="GO:0046872">
    <property type="term" value="F:metal ion binding"/>
    <property type="evidence" value="ECO:0007669"/>
    <property type="project" value="UniProtKB-KW"/>
</dbReference>
<dbReference type="NCBIfam" id="TIGR00430">
    <property type="entry name" value="Q_tRNA_tgt"/>
    <property type="match status" value="1"/>
</dbReference>
<dbReference type="GO" id="GO:0008479">
    <property type="term" value="F:tRNA-guanosine(34) queuine transglycosylase activity"/>
    <property type="evidence" value="ECO:0007669"/>
    <property type="project" value="UniProtKB-UniRule"/>
</dbReference>
<dbReference type="HAMAP" id="MF_00168">
    <property type="entry name" value="Q_tRNA_Tgt"/>
    <property type="match status" value="1"/>
</dbReference>
<feature type="region of interest" description="RNA binding" evidence="4">
    <location>
        <begin position="250"/>
        <end position="256"/>
    </location>
</feature>
<comment type="catalytic activity">
    <reaction evidence="4">
        <text>guanosine(34) in tRNA + queuine = queuosine(34) in tRNA + guanine</text>
        <dbReference type="Rhea" id="RHEA:16633"/>
        <dbReference type="Rhea" id="RHEA-COMP:10341"/>
        <dbReference type="Rhea" id="RHEA-COMP:18571"/>
        <dbReference type="ChEBI" id="CHEBI:16235"/>
        <dbReference type="ChEBI" id="CHEBI:17433"/>
        <dbReference type="ChEBI" id="CHEBI:74269"/>
        <dbReference type="ChEBI" id="CHEBI:194431"/>
        <dbReference type="EC" id="2.4.2.64"/>
    </reaction>
</comment>
<feature type="binding site" evidence="4">
    <location>
        <begin position="91"/>
        <end position="95"/>
    </location>
    <ligand>
        <name>substrate</name>
    </ligand>
</feature>
<feature type="binding site" evidence="4">
    <location>
        <position position="312"/>
    </location>
    <ligand>
        <name>Zn(2+)</name>
        <dbReference type="ChEBI" id="CHEBI:29105"/>
    </ligand>
</feature>
<protein>
    <recommendedName>
        <fullName evidence="4">Queuine tRNA-ribosyltransferase catalytic subunit 1</fullName>
        <ecNumber evidence="4">2.4.2.64</ecNumber>
    </recommendedName>
    <alternativeName>
        <fullName evidence="4">Guanine insertion enzyme</fullName>
    </alternativeName>
    <alternativeName>
        <fullName evidence="4">tRNA-guanine transglycosylase</fullName>
    </alternativeName>
</protein>
<comment type="function">
    <text evidence="4">Catalytic subunit of the queuine tRNA-ribosyltransferase (TGT) that catalyzes the base-exchange of a guanine (G) residue with queuine (Q) at position 34 (anticodon wobble position) in tRNAs with GU(N) anticodons (tRNA-Asp, -Asn, -His and -Tyr), resulting in the hypermodified nucleoside queuosine (7-(((4,5-cis-dihydroxy-2-cyclopenten-1-yl)amino)methyl)-7-deazaguanosine). Catalysis occurs through a double-displacement mechanism. The nucleophile active site attacks the C1' of nucleotide 34 to detach the guanine base from the RNA, forming a covalent enzyme-RNA intermediate. The proton acceptor active site deprotonates the incoming queuine, allowing a nucleophilic attack on the C1' of the ribose to form the product.</text>
</comment>
<evidence type="ECO:0000256" key="3">
    <source>
        <dbReference type="ARBA" id="ARBA00022694"/>
    </source>
</evidence>
<dbReference type="NCBIfam" id="TIGR00449">
    <property type="entry name" value="tgt_general"/>
    <property type="match status" value="1"/>
</dbReference>
<dbReference type="GO" id="GO:0005829">
    <property type="term" value="C:cytosol"/>
    <property type="evidence" value="ECO:0007669"/>
    <property type="project" value="TreeGrafter"/>
</dbReference>
<dbReference type="SUPFAM" id="SSF51713">
    <property type="entry name" value="tRNA-guanine transglycosylase"/>
    <property type="match status" value="1"/>
</dbReference>
<dbReference type="AlphaFoldDB" id="A0AAW2H8U8"/>
<dbReference type="EMBL" id="JARGDH010000006">
    <property type="protein sequence ID" value="KAL0266195.1"/>
    <property type="molecule type" value="Genomic_DNA"/>
</dbReference>
<feature type="binding site" evidence="4">
    <location>
        <position position="307"/>
    </location>
    <ligand>
        <name>Zn(2+)</name>
        <dbReference type="ChEBI" id="CHEBI:29105"/>
    </ligand>
</feature>
<keyword evidence="2 4" id="KW-0808">Transferase</keyword>
<keyword evidence="4" id="KW-0862">Zinc</keyword>
<feature type="binding site" evidence="4">
    <location>
        <position position="145"/>
    </location>
    <ligand>
        <name>substrate</name>
    </ligand>
</feature>
<feature type="binding site" evidence="4">
    <location>
        <position position="219"/>
    </location>
    <ligand>
        <name>substrate</name>
    </ligand>
</feature>
<keyword evidence="4" id="KW-0963">Cytoplasm</keyword>
<feature type="binding site" evidence="4">
    <location>
        <position position="192"/>
    </location>
    <ligand>
        <name>substrate</name>
    </ligand>
</feature>